<dbReference type="eggNOG" id="COG2227">
    <property type="taxonomic scope" value="Bacteria"/>
</dbReference>
<accession>A0A0D8FX16</accession>
<sequence length="220" mass="24289">MISFRWEELDDISHSRVLDLGAGTGRHLRALDAKGAWVVAGDLRPEIHAASGGVVQLDAHHLPFLDASFDLVVVSEVLEHVPDPLIVLQECARIVSPGGMVVISVPRCGPEAINWLLSLEYHSVPGGHIHIFTRGELSALAREAGFATVKTHHSHALHSPYWWLKSFVGIEHSPKVVPVRWYERALVSELMGRSPLLTHIESIANPVLGKSIVLYLRIDR</sequence>
<evidence type="ECO:0000313" key="2">
    <source>
        <dbReference type="Proteomes" id="UP000032336"/>
    </source>
</evidence>
<comment type="caution">
    <text evidence="1">The sequence shown here is derived from an EMBL/GenBank/DDBJ whole genome shotgun (WGS) entry which is preliminary data.</text>
</comment>
<dbReference type="EMBL" id="JXUW01000003">
    <property type="protein sequence ID" value="KJE77808.1"/>
    <property type="molecule type" value="Genomic_DNA"/>
</dbReference>
<reference evidence="1 2" key="1">
    <citation type="submission" date="2015-01" db="EMBL/GenBank/DDBJ databases">
        <title>Draft genome of the acidophilic iron oxidizer Ferrimicrobium acidiphilum strain T23.</title>
        <authorList>
            <person name="Poehlein A."/>
            <person name="Eisen S."/>
            <person name="Schloemann M."/>
            <person name="Johnson B.D."/>
            <person name="Daniel R."/>
            <person name="Muehling M."/>
        </authorList>
    </citation>
    <scope>NUCLEOTIDE SEQUENCE [LARGE SCALE GENOMIC DNA]</scope>
    <source>
        <strain evidence="1 2">T23</strain>
    </source>
</reference>
<dbReference type="RefSeq" id="WP_052565349.1">
    <property type="nucleotide sequence ID" value="NZ_JQKF01000013.1"/>
</dbReference>
<keyword evidence="1" id="KW-0808">Transferase</keyword>
<proteinExistence type="predicted"/>
<dbReference type="GeneID" id="78371870"/>
<dbReference type="GO" id="GO:0032259">
    <property type="term" value="P:methylation"/>
    <property type="evidence" value="ECO:0007669"/>
    <property type="project" value="UniProtKB-KW"/>
</dbReference>
<dbReference type="GO" id="GO:0102208">
    <property type="term" value="F:2-polyprenyl-6-hydroxyphenol methylase activity"/>
    <property type="evidence" value="ECO:0007669"/>
    <property type="project" value="UniProtKB-EC"/>
</dbReference>
<dbReference type="EC" id="2.1.1.222" evidence="1"/>
<name>A0A0D8FX16_9ACTN</name>
<keyword evidence="2" id="KW-1185">Reference proteome</keyword>
<keyword evidence="1" id="KW-0830">Ubiquinone</keyword>
<dbReference type="SUPFAM" id="SSF53335">
    <property type="entry name" value="S-adenosyl-L-methionine-dependent methyltransferases"/>
    <property type="match status" value="1"/>
</dbReference>
<dbReference type="PANTHER" id="PTHR43591">
    <property type="entry name" value="METHYLTRANSFERASE"/>
    <property type="match status" value="1"/>
</dbReference>
<organism evidence="1 2">
    <name type="scientific">Ferrimicrobium acidiphilum DSM 19497</name>
    <dbReference type="NCBI Taxonomy" id="1121877"/>
    <lineage>
        <taxon>Bacteria</taxon>
        <taxon>Bacillati</taxon>
        <taxon>Actinomycetota</taxon>
        <taxon>Acidimicrobiia</taxon>
        <taxon>Acidimicrobiales</taxon>
        <taxon>Acidimicrobiaceae</taxon>
        <taxon>Ferrimicrobium</taxon>
    </lineage>
</organism>
<dbReference type="Proteomes" id="UP000032336">
    <property type="component" value="Unassembled WGS sequence"/>
</dbReference>
<dbReference type="GO" id="GO:0061542">
    <property type="term" value="F:3-demethylubiquinol 3-O-methyltransferase activity"/>
    <property type="evidence" value="ECO:0007669"/>
    <property type="project" value="UniProtKB-EC"/>
</dbReference>
<dbReference type="PATRIC" id="fig|1121877.4.peg.598"/>
<dbReference type="AlphaFoldDB" id="A0A0D8FX16"/>
<dbReference type="Pfam" id="PF13489">
    <property type="entry name" value="Methyltransf_23"/>
    <property type="match status" value="1"/>
</dbReference>
<dbReference type="STRING" id="1121877.FEAC_05570"/>
<dbReference type="Gene3D" id="3.40.50.150">
    <property type="entry name" value="Vaccinia Virus protein VP39"/>
    <property type="match status" value="1"/>
</dbReference>
<gene>
    <name evidence="1" type="primary">ubiG1</name>
    <name evidence="1" type="ORF">FEAC_05570</name>
</gene>
<dbReference type="EC" id="2.1.1.64" evidence="1"/>
<dbReference type="InterPro" id="IPR029063">
    <property type="entry name" value="SAM-dependent_MTases_sf"/>
</dbReference>
<evidence type="ECO:0000313" key="1">
    <source>
        <dbReference type="EMBL" id="KJE77808.1"/>
    </source>
</evidence>
<dbReference type="CDD" id="cd02440">
    <property type="entry name" value="AdoMet_MTases"/>
    <property type="match status" value="1"/>
</dbReference>
<protein>
    <submittedName>
        <fullName evidence="1">Ubiquinone biosynthesis O-methyltransferase</fullName>
        <ecNumber evidence="1">2.1.1.222</ecNumber>
        <ecNumber evidence="1">2.1.1.64</ecNumber>
    </submittedName>
</protein>
<keyword evidence="1" id="KW-0489">Methyltransferase</keyword>